<accession>A0ABT5GG25</accession>
<feature type="transmembrane region" description="Helical" evidence="12">
    <location>
        <begin position="6"/>
        <end position="26"/>
    </location>
</feature>
<evidence type="ECO:0000256" key="12">
    <source>
        <dbReference type="SAM" id="Phobius"/>
    </source>
</evidence>
<evidence type="ECO:0000256" key="8">
    <source>
        <dbReference type="ARBA" id="ARBA00023136"/>
    </source>
</evidence>
<evidence type="ECO:0000259" key="13">
    <source>
        <dbReference type="PROSITE" id="PS51371"/>
    </source>
</evidence>
<keyword evidence="5" id="KW-0677">Repeat</keyword>
<comment type="similarity">
    <text evidence="2">Belongs to the UPF0053 family.</text>
</comment>
<dbReference type="InterPro" id="IPR002550">
    <property type="entry name" value="CNNM"/>
</dbReference>
<dbReference type="Gene3D" id="3.10.580.10">
    <property type="entry name" value="CBS-domain"/>
    <property type="match status" value="1"/>
</dbReference>
<dbReference type="PROSITE" id="PS51371">
    <property type="entry name" value="CBS"/>
    <property type="match status" value="2"/>
</dbReference>
<feature type="domain" description="CBS" evidence="13">
    <location>
        <begin position="286"/>
        <end position="343"/>
    </location>
</feature>
<dbReference type="RefSeq" id="WP_272461647.1">
    <property type="nucleotide sequence ID" value="NZ_JAPFQL010000024.1"/>
</dbReference>
<keyword evidence="7 9" id="KW-0129">CBS domain</keyword>
<dbReference type="Pfam" id="PF01595">
    <property type="entry name" value="CNNM"/>
    <property type="match status" value="1"/>
</dbReference>
<dbReference type="Gene3D" id="3.30.465.10">
    <property type="match status" value="1"/>
</dbReference>
<evidence type="ECO:0000313" key="16">
    <source>
        <dbReference type="Proteomes" id="UP001150259"/>
    </source>
</evidence>
<dbReference type="Pfam" id="PF00571">
    <property type="entry name" value="CBS"/>
    <property type="match status" value="2"/>
</dbReference>
<evidence type="ECO:0000256" key="3">
    <source>
        <dbReference type="ARBA" id="ARBA00022475"/>
    </source>
</evidence>
<keyword evidence="16" id="KW-1185">Reference proteome</keyword>
<keyword evidence="8 10" id="KW-0472">Membrane</keyword>
<evidence type="ECO:0000256" key="9">
    <source>
        <dbReference type="PROSITE-ProRule" id="PRU00703"/>
    </source>
</evidence>
<evidence type="ECO:0000256" key="2">
    <source>
        <dbReference type="ARBA" id="ARBA00006337"/>
    </source>
</evidence>
<comment type="subcellular location">
    <subcellularLocation>
        <location evidence="1">Cell membrane</location>
        <topology evidence="1">Multi-pass membrane protein</topology>
    </subcellularLocation>
</comment>
<keyword evidence="3" id="KW-1003">Cell membrane</keyword>
<dbReference type="Pfam" id="PF03471">
    <property type="entry name" value="CorC_HlyC"/>
    <property type="match status" value="1"/>
</dbReference>
<name>A0ABT5GG25_9MICO</name>
<feature type="transmembrane region" description="Helical" evidence="12">
    <location>
        <begin position="62"/>
        <end position="82"/>
    </location>
</feature>
<evidence type="ECO:0000259" key="14">
    <source>
        <dbReference type="PROSITE" id="PS51846"/>
    </source>
</evidence>
<organism evidence="15 16">
    <name type="scientific">Intrasporangium calvum</name>
    <dbReference type="NCBI Taxonomy" id="53358"/>
    <lineage>
        <taxon>Bacteria</taxon>
        <taxon>Bacillati</taxon>
        <taxon>Actinomycetota</taxon>
        <taxon>Actinomycetes</taxon>
        <taxon>Micrococcales</taxon>
        <taxon>Intrasporangiaceae</taxon>
        <taxon>Intrasporangium</taxon>
    </lineage>
</organism>
<dbReference type="InterPro" id="IPR046342">
    <property type="entry name" value="CBS_dom_sf"/>
</dbReference>
<feature type="domain" description="CNNM transmembrane" evidence="14">
    <location>
        <begin position="3"/>
        <end position="206"/>
    </location>
</feature>
<dbReference type="InterPro" id="IPR036318">
    <property type="entry name" value="FAD-bd_PCMH-like_sf"/>
</dbReference>
<dbReference type="PROSITE" id="PS51846">
    <property type="entry name" value="CNNM"/>
    <property type="match status" value="1"/>
</dbReference>
<evidence type="ECO:0000313" key="15">
    <source>
        <dbReference type="EMBL" id="MDC5697074.1"/>
    </source>
</evidence>
<keyword evidence="4 10" id="KW-0812">Transmembrane</keyword>
<dbReference type="SMART" id="SM01091">
    <property type="entry name" value="CorC_HlyC"/>
    <property type="match status" value="1"/>
</dbReference>
<dbReference type="InterPro" id="IPR051676">
    <property type="entry name" value="UPF0053_domain"/>
</dbReference>
<evidence type="ECO:0000256" key="11">
    <source>
        <dbReference type="SAM" id="MobiDB-lite"/>
    </source>
</evidence>
<feature type="region of interest" description="Disordered" evidence="11">
    <location>
        <begin position="448"/>
        <end position="469"/>
    </location>
</feature>
<dbReference type="InterPro" id="IPR005170">
    <property type="entry name" value="Transptr-assoc_dom"/>
</dbReference>
<feature type="domain" description="CBS" evidence="13">
    <location>
        <begin position="225"/>
        <end position="283"/>
    </location>
</feature>
<evidence type="ECO:0000256" key="1">
    <source>
        <dbReference type="ARBA" id="ARBA00004651"/>
    </source>
</evidence>
<evidence type="ECO:0000256" key="5">
    <source>
        <dbReference type="ARBA" id="ARBA00022737"/>
    </source>
</evidence>
<dbReference type="SUPFAM" id="SSF56176">
    <property type="entry name" value="FAD-binding/transporter-associated domain-like"/>
    <property type="match status" value="1"/>
</dbReference>
<keyword evidence="6 10" id="KW-1133">Transmembrane helix</keyword>
<dbReference type="SUPFAM" id="SSF54631">
    <property type="entry name" value="CBS-domain pair"/>
    <property type="match status" value="1"/>
</dbReference>
<dbReference type="InterPro" id="IPR000644">
    <property type="entry name" value="CBS_dom"/>
</dbReference>
<dbReference type="PANTHER" id="PTHR43099">
    <property type="entry name" value="UPF0053 PROTEIN YRKA"/>
    <property type="match status" value="1"/>
</dbReference>
<dbReference type="CDD" id="cd04590">
    <property type="entry name" value="CBS_pair_CorC_HlyC_assoc"/>
    <property type="match status" value="1"/>
</dbReference>
<sequence length="469" mass="50041">MSPLLALGVGLVVVVLITAATGYFVAQEFAYMAVDRSRLGAQAAAGDDVAERALRVTRRTSFMLSGAQLGITVTGLLVGYVAEPLIGGSLGEMLGWSGVPAGVGIAVGTVVALLVSTLVQMLFGELVPKNLAIARSEPVARGLSRSTLLYLKVFGWLIWVFDQASNLLLRALRIEPVHDVEHSATPRDLEHIIAESGQSGDLPPDLTVLLDRILDFPEQDAEHAMIPRTRVDVVHQRDDLGRLREAMAAGHSRYPVLDHTGDVVGVVHLEDVLATSAPLDTPVSSLARPAVLVPTLMRLPAVLAELRSTGDKLACVVDEYGGFAGIITVEDLAEELVGEITDEHDPDAPNEPVVDDDGTWVMPGDVHVDEVERALGHELPQGDYETVAGLVIAQLGDLPDVGATVRIELQPDPADLISDDTPRTRSVTAEVLEVERHVPSLLRLTIDDPRGEGRTVAVDGPADERGDGR</sequence>
<evidence type="ECO:0000256" key="6">
    <source>
        <dbReference type="ARBA" id="ARBA00022989"/>
    </source>
</evidence>
<proteinExistence type="inferred from homology"/>
<dbReference type="InterPro" id="IPR044751">
    <property type="entry name" value="Ion_transp-like_CBS"/>
</dbReference>
<dbReference type="Proteomes" id="UP001150259">
    <property type="component" value="Unassembled WGS sequence"/>
</dbReference>
<dbReference type="SMART" id="SM00116">
    <property type="entry name" value="CBS"/>
    <property type="match status" value="2"/>
</dbReference>
<dbReference type="PANTHER" id="PTHR43099:SF6">
    <property type="entry name" value="UPF0053 PROTEIN RV1842C"/>
    <property type="match status" value="1"/>
</dbReference>
<evidence type="ECO:0000256" key="7">
    <source>
        <dbReference type="ARBA" id="ARBA00023122"/>
    </source>
</evidence>
<dbReference type="EMBL" id="JAPFQL010000024">
    <property type="protein sequence ID" value="MDC5697074.1"/>
    <property type="molecule type" value="Genomic_DNA"/>
</dbReference>
<feature type="transmembrane region" description="Helical" evidence="12">
    <location>
        <begin position="102"/>
        <end position="123"/>
    </location>
</feature>
<evidence type="ECO:0000256" key="10">
    <source>
        <dbReference type="PROSITE-ProRule" id="PRU01193"/>
    </source>
</evidence>
<dbReference type="InterPro" id="IPR016169">
    <property type="entry name" value="FAD-bd_PCMH_sub2"/>
</dbReference>
<protein>
    <submittedName>
        <fullName evidence="15">Hemolysin family protein</fullName>
    </submittedName>
</protein>
<gene>
    <name evidence="15" type="ORF">OO014_07365</name>
</gene>
<feature type="transmembrane region" description="Helical" evidence="12">
    <location>
        <begin position="143"/>
        <end position="161"/>
    </location>
</feature>
<comment type="caution">
    <text evidence="15">The sequence shown here is derived from an EMBL/GenBank/DDBJ whole genome shotgun (WGS) entry which is preliminary data.</text>
</comment>
<evidence type="ECO:0000256" key="4">
    <source>
        <dbReference type="ARBA" id="ARBA00022692"/>
    </source>
</evidence>
<reference evidence="15 16" key="1">
    <citation type="submission" date="2022-11" db="EMBL/GenBank/DDBJ databases">
        <title>Anaerobic phenanthrene biodegradation by a DNRA strain PheN6.</title>
        <authorList>
            <person name="Zhang Z."/>
        </authorList>
    </citation>
    <scope>NUCLEOTIDE SEQUENCE [LARGE SCALE GENOMIC DNA]</scope>
    <source>
        <strain evidence="15 16">PheN6</strain>
    </source>
</reference>